<feature type="compositionally biased region" description="Acidic residues" evidence="1">
    <location>
        <begin position="343"/>
        <end position="363"/>
    </location>
</feature>
<name>A0A8J6BA29_9EUKA</name>
<proteinExistence type="predicted"/>
<organism evidence="2 3">
    <name type="scientific">Carpediemonas membranifera</name>
    <dbReference type="NCBI Taxonomy" id="201153"/>
    <lineage>
        <taxon>Eukaryota</taxon>
        <taxon>Metamonada</taxon>
        <taxon>Carpediemonas-like organisms</taxon>
        <taxon>Carpediemonas</taxon>
    </lineage>
</organism>
<feature type="region of interest" description="Disordered" evidence="1">
    <location>
        <begin position="562"/>
        <end position="601"/>
    </location>
</feature>
<reference evidence="2" key="1">
    <citation type="submission" date="2021-05" db="EMBL/GenBank/DDBJ databases">
        <title>A free-living protist that lacks canonical eukaryotic 1 DNA replication and segregation systems.</title>
        <authorList>
            <person name="Salas-Leiva D.E."/>
            <person name="Tromer E.C."/>
            <person name="Curtis B.A."/>
            <person name="Jerlstrom-Hultqvist J."/>
            <person name="Kolisko M."/>
            <person name="Yi Z."/>
            <person name="Salas-Leiva J.S."/>
            <person name="Gallot-Lavallee L."/>
            <person name="Kops G.J.P.L."/>
            <person name="Archibald J.M."/>
            <person name="Simpson A.G.B."/>
            <person name="Roger A.J."/>
        </authorList>
    </citation>
    <scope>NUCLEOTIDE SEQUENCE</scope>
    <source>
        <strain evidence="2">BICM</strain>
    </source>
</reference>
<dbReference type="Proteomes" id="UP000717585">
    <property type="component" value="Unassembled WGS sequence"/>
</dbReference>
<feature type="region of interest" description="Disordered" evidence="1">
    <location>
        <begin position="326"/>
        <end position="364"/>
    </location>
</feature>
<feature type="compositionally biased region" description="Acidic residues" evidence="1">
    <location>
        <begin position="326"/>
        <end position="335"/>
    </location>
</feature>
<sequence length="653" mass="71405">MSGWFTIPDDAPLKDKLNHLASQGKLLAEAARAFPHNVESYDSYQKSIARAKEVIGEIDDWRAARFPKLPESLQTIVGESQTAPAPVNYHAPPTTLATQARQQMTVADPDNAYPYILLHIESVDLADPSMAQRDGLYLKIFNRAANGSQIDSNFTPCAVNGRTVAFHGTQLLHVRRQTVIRPRGETFTIARLTFTIHDKDGTTKDDVLGTACLGSYALPAQQTLHPNNHISTLRVSLLDDAHDAIGTLLLQVYLCDTHENGMIQCDRVDAFRRELARLPKPAVRRNAPAQTDLAVGVDVEGDAKKAQRSAAVIAARKLQPMVESMDFDSDVESETDLTQRSDFEDDFTDSDPEEREADLDMDDLVPVQTQAAPAPTQKSPKPVGSETLEVTVTRAVGLVHLTGPAQYPETVIVRVQLVDKAGIRQEVDLGSHSAATEHGQTTWPIHGSASFHIPATDSLAVDLYQTLVEVSFLVPREPTPEFLGRAMVPLSAPTVRYSLTQGESNQGTYHVTSATRDMLAMGGRLTHPDQGQVEVVVRMSCDVPEIAVRDLFRLNLVGRSAGLPLESGSRPDPDVYYNDGDDDEEEENDEDDDDTYADSFSEAPLQESFGTIGAGPAAGLDLSGIDSSMRLSRDWQDLDLDPSQYQALMDQVG</sequence>
<evidence type="ECO:0000313" key="3">
    <source>
        <dbReference type="Proteomes" id="UP000717585"/>
    </source>
</evidence>
<gene>
    <name evidence="2" type="ORF">J8273_2135</name>
</gene>
<comment type="caution">
    <text evidence="2">The sequence shown here is derived from an EMBL/GenBank/DDBJ whole genome shotgun (WGS) entry which is preliminary data.</text>
</comment>
<dbReference type="EMBL" id="JAHDYR010000006">
    <property type="protein sequence ID" value="KAG9396404.1"/>
    <property type="molecule type" value="Genomic_DNA"/>
</dbReference>
<evidence type="ECO:0000313" key="2">
    <source>
        <dbReference type="EMBL" id="KAG9396404.1"/>
    </source>
</evidence>
<protein>
    <submittedName>
        <fullName evidence="2">Uncharacterized protein</fullName>
    </submittedName>
</protein>
<accession>A0A8J6BA29</accession>
<feature type="compositionally biased region" description="Acidic residues" evidence="1">
    <location>
        <begin position="579"/>
        <end position="596"/>
    </location>
</feature>
<evidence type="ECO:0000256" key="1">
    <source>
        <dbReference type="SAM" id="MobiDB-lite"/>
    </source>
</evidence>
<keyword evidence="3" id="KW-1185">Reference proteome</keyword>
<dbReference type="AlphaFoldDB" id="A0A8J6BA29"/>